<evidence type="ECO:0000313" key="2">
    <source>
        <dbReference type="Proteomes" id="UP000053235"/>
    </source>
</evidence>
<dbReference type="STRING" id="388408.LAX5112_01231"/>
<keyword evidence="2" id="KW-1185">Reference proteome</keyword>
<name>A0A0M7A008_9HYPH</name>
<gene>
    <name evidence="1" type="ORF">LAX5112_01231</name>
</gene>
<dbReference type="RefSeq" id="WP_055671069.1">
    <property type="nucleotide sequence ID" value="NZ_CXWD01000004.1"/>
</dbReference>
<accession>A0A0M7A008</accession>
<proteinExistence type="predicted"/>
<protein>
    <submittedName>
        <fullName evidence="1">Uncharacterized protein</fullName>
    </submittedName>
</protein>
<dbReference type="EMBL" id="CXWD01000004">
    <property type="protein sequence ID" value="CTQ67143.1"/>
    <property type="molecule type" value="Genomic_DNA"/>
</dbReference>
<reference evidence="2" key="1">
    <citation type="submission" date="2015-07" db="EMBL/GenBank/DDBJ databases">
        <authorList>
            <person name="Rodrigo-Torres Lidia"/>
            <person name="Arahal R.David."/>
        </authorList>
    </citation>
    <scope>NUCLEOTIDE SEQUENCE [LARGE SCALE GENOMIC DNA]</scope>
    <source>
        <strain evidence="2">CECT 5112</strain>
    </source>
</reference>
<dbReference type="AlphaFoldDB" id="A0A0M7A008"/>
<dbReference type="Proteomes" id="UP000053235">
    <property type="component" value="Unassembled WGS sequence"/>
</dbReference>
<organism evidence="1 2">
    <name type="scientific">Roseibium alexandrii</name>
    <dbReference type="NCBI Taxonomy" id="388408"/>
    <lineage>
        <taxon>Bacteria</taxon>
        <taxon>Pseudomonadati</taxon>
        <taxon>Pseudomonadota</taxon>
        <taxon>Alphaproteobacteria</taxon>
        <taxon>Hyphomicrobiales</taxon>
        <taxon>Stappiaceae</taxon>
        <taxon>Roseibium</taxon>
    </lineage>
</organism>
<evidence type="ECO:0000313" key="1">
    <source>
        <dbReference type="EMBL" id="CTQ67143.1"/>
    </source>
</evidence>
<sequence>MSDDLEKRLKAMEMAIHSQTVAMRHMAQDVRELSEAIEAIALQLFKRDDVERIPDETEAERLLGDVLEQFSAGRGPDATR</sequence>